<protein>
    <recommendedName>
        <fullName evidence="4">Phage terminase large subunit N-terminal domain-containing protein</fullName>
    </recommendedName>
</protein>
<evidence type="ECO:0000259" key="1">
    <source>
        <dbReference type="Pfam" id="PF04466"/>
    </source>
</evidence>
<dbReference type="PANTHER" id="PTHR39184">
    <property type="match status" value="1"/>
</dbReference>
<evidence type="ECO:0000313" key="3">
    <source>
        <dbReference type="EMBL" id="KKL92852.1"/>
    </source>
</evidence>
<dbReference type="Gene3D" id="3.40.50.300">
    <property type="entry name" value="P-loop containing nucleotide triphosphate hydrolases"/>
    <property type="match status" value="1"/>
</dbReference>
<dbReference type="InterPro" id="IPR035413">
    <property type="entry name" value="Terminase_L_C"/>
</dbReference>
<proteinExistence type="predicted"/>
<reference evidence="3" key="1">
    <citation type="journal article" date="2015" name="Nature">
        <title>Complex archaea that bridge the gap between prokaryotes and eukaryotes.</title>
        <authorList>
            <person name="Spang A."/>
            <person name="Saw J.H."/>
            <person name="Jorgensen S.L."/>
            <person name="Zaremba-Niedzwiedzka K."/>
            <person name="Martijn J."/>
            <person name="Lind A.E."/>
            <person name="van Eijk R."/>
            <person name="Schleper C."/>
            <person name="Guy L."/>
            <person name="Ettema T.J."/>
        </authorList>
    </citation>
    <scope>NUCLEOTIDE SEQUENCE</scope>
</reference>
<dbReference type="Gene3D" id="3.30.420.280">
    <property type="match status" value="1"/>
</dbReference>
<name>A0A0F9J0U6_9ZZZZ</name>
<dbReference type="Pfam" id="PF04466">
    <property type="entry name" value="Terminase_3"/>
    <property type="match status" value="1"/>
</dbReference>
<dbReference type="AlphaFoldDB" id="A0A0F9J0U6"/>
<sequence length="429" mass="49914">FVMHELLDNGETLSIHTPRKFLPLLLPRRYKGASGGRSAAKSHFFCESLIEDCLRDHHRTACIREVQESLSDSVKQTLEDKIEAMGLQSLFRSTTREIVGPNESLMVFKGAKAHTVHSIKSLEGFTRAYIEEAQALSQKSVDELIPTFRAPGSEMWFAWNPIDKSDPVEVFFDENKDDPDFARIHVTYADNPWLPEESRRDMERMKRRDPDKYAHVWLGKYRTMSEARVFKNWEVKNFKTPEDANFYFGADWGYSIDPSVLTRCFIDGRTLYIDQEAYMVGCEIDYCPFLFGGMQDKELQELNLEAYAALKKKNVQWRGIAGSRKWPITADNARPETIAYMKRHGFPLMRPSIKGPGSLMEGIEFLQTYDIVIHPRCKHTIDEYTYYSFKTDPRTDEVIPIPEDRKNHIIDSDRYAIENVRRHSDWRPL</sequence>
<dbReference type="EMBL" id="LAZR01019355">
    <property type="protein sequence ID" value="KKL92852.1"/>
    <property type="molecule type" value="Genomic_DNA"/>
</dbReference>
<evidence type="ECO:0008006" key="4">
    <source>
        <dbReference type="Google" id="ProtNLM"/>
    </source>
</evidence>
<dbReference type="InterPro" id="IPR006437">
    <property type="entry name" value="Phage_terminase_lsu"/>
</dbReference>
<feature type="domain" description="Phage terminase large subunit N-terminal" evidence="1">
    <location>
        <begin position="30"/>
        <end position="220"/>
    </location>
</feature>
<dbReference type="InterPro" id="IPR027417">
    <property type="entry name" value="P-loop_NTPase"/>
</dbReference>
<dbReference type="Pfam" id="PF17288">
    <property type="entry name" value="Terminase_3C"/>
    <property type="match status" value="1"/>
</dbReference>
<evidence type="ECO:0000259" key="2">
    <source>
        <dbReference type="Pfam" id="PF17288"/>
    </source>
</evidence>
<dbReference type="InterPro" id="IPR035412">
    <property type="entry name" value="Terminase_L_N"/>
</dbReference>
<organism evidence="3">
    <name type="scientific">marine sediment metagenome</name>
    <dbReference type="NCBI Taxonomy" id="412755"/>
    <lineage>
        <taxon>unclassified sequences</taxon>
        <taxon>metagenomes</taxon>
        <taxon>ecological metagenomes</taxon>
    </lineage>
</organism>
<feature type="non-terminal residue" evidence="3">
    <location>
        <position position="1"/>
    </location>
</feature>
<comment type="caution">
    <text evidence="3">The sequence shown here is derived from an EMBL/GenBank/DDBJ whole genome shotgun (WGS) entry which is preliminary data.</text>
</comment>
<dbReference type="NCBIfam" id="TIGR01547">
    <property type="entry name" value="phage_term_2"/>
    <property type="match status" value="1"/>
</dbReference>
<accession>A0A0F9J0U6</accession>
<feature type="domain" description="Phage terminase large subunit C-terminal" evidence="2">
    <location>
        <begin position="322"/>
        <end position="418"/>
    </location>
</feature>
<gene>
    <name evidence="3" type="ORF">LCGC14_1880540</name>
</gene>
<dbReference type="PANTHER" id="PTHR39184:SF1">
    <property type="entry name" value="PBSX PHAGE TERMINASE LARGE SUBUNIT"/>
    <property type="match status" value="1"/>
</dbReference>
<dbReference type="InterPro" id="IPR052380">
    <property type="entry name" value="Viral_DNA_packaging_terminase"/>
</dbReference>